<dbReference type="Proteomes" id="UP000805193">
    <property type="component" value="Unassembled WGS sequence"/>
</dbReference>
<keyword evidence="2" id="KW-1185">Reference proteome</keyword>
<name>A0AC60P3L0_IXOPE</name>
<comment type="caution">
    <text evidence="1">The sequence shown here is derived from an EMBL/GenBank/DDBJ whole genome shotgun (WGS) entry which is preliminary data.</text>
</comment>
<protein>
    <submittedName>
        <fullName evidence="1">Uncharacterized protein</fullName>
    </submittedName>
</protein>
<sequence length="215" mass="22642">MRSGLKTALMDIQDSFGCLGSDDMRNNNASHNKLGDPDATAGISLSKICIFPELGGGFRRFVIPAMSYGGQRPRGGPVLGSPPLRGTFAVSPDGKGPLSGRAAWAPAHSKSPASGAWKVPGPQTAPEVAAFIGEPSRSERARSPASLGHGRDLRRGHVRALSQLRRCVGLLSPGSSSTPGARLSAAREANRPENKPLRPAYTHAHLVTRTLPGWR</sequence>
<evidence type="ECO:0000313" key="1">
    <source>
        <dbReference type="EMBL" id="KAG0413994.1"/>
    </source>
</evidence>
<gene>
    <name evidence="1" type="ORF">HPB47_008859</name>
</gene>
<dbReference type="EMBL" id="JABSTQ010011215">
    <property type="protein sequence ID" value="KAG0413994.1"/>
    <property type="molecule type" value="Genomic_DNA"/>
</dbReference>
<reference evidence="1 2" key="1">
    <citation type="journal article" date="2020" name="Cell">
        <title>Large-Scale Comparative Analyses of Tick Genomes Elucidate Their Genetic Diversity and Vector Capacities.</title>
        <authorList>
            <consortium name="Tick Genome and Microbiome Consortium (TIGMIC)"/>
            <person name="Jia N."/>
            <person name="Wang J."/>
            <person name="Shi W."/>
            <person name="Du L."/>
            <person name="Sun Y."/>
            <person name="Zhan W."/>
            <person name="Jiang J.F."/>
            <person name="Wang Q."/>
            <person name="Zhang B."/>
            <person name="Ji P."/>
            <person name="Bell-Sakyi L."/>
            <person name="Cui X.M."/>
            <person name="Yuan T.T."/>
            <person name="Jiang B.G."/>
            <person name="Yang W.F."/>
            <person name="Lam T.T."/>
            <person name="Chang Q.C."/>
            <person name="Ding S.J."/>
            <person name="Wang X.J."/>
            <person name="Zhu J.G."/>
            <person name="Ruan X.D."/>
            <person name="Zhao L."/>
            <person name="Wei J.T."/>
            <person name="Ye R.Z."/>
            <person name="Que T.C."/>
            <person name="Du C.H."/>
            <person name="Zhou Y.H."/>
            <person name="Cheng J.X."/>
            <person name="Dai P.F."/>
            <person name="Guo W.B."/>
            <person name="Han X.H."/>
            <person name="Huang E.J."/>
            <person name="Li L.F."/>
            <person name="Wei W."/>
            <person name="Gao Y.C."/>
            <person name="Liu J.Z."/>
            <person name="Shao H.Z."/>
            <person name="Wang X."/>
            <person name="Wang C.C."/>
            <person name="Yang T.C."/>
            <person name="Huo Q.B."/>
            <person name="Li W."/>
            <person name="Chen H.Y."/>
            <person name="Chen S.E."/>
            <person name="Zhou L.G."/>
            <person name="Ni X.B."/>
            <person name="Tian J.H."/>
            <person name="Sheng Y."/>
            <person name="Liu T."/>
            <person name="Pan Y.S."/>
            <person name="Xia L.Y."/>
            <person name="Li J."/>
            <person name="Zhao F."/>
            <person name="Cao W.C."/>
        </authorList>
    </citation>
    <scope>NUCLEOTIDE SEQUENCE [LARGE SCALE GENOMIC DNA]</scope>
    <source>
        <strain evidence="1">Iper-2018</strain>
    </source>
</reference>
<accession>A0AC60P3L0</accession>
<proteinExistence type="predicted"/>
<organism evidence="1 2">
    <name type="scientific">Ixodes persulcatus</name>
    <name type="common">Taiga tick</name>
    <dbReference type="NCBI Taxonomy" id="34615"/>
    <lineage>
        <taxon>Eukaryota</taxon>
        <taxon>Metazoa</taxon>
        <taxon>Ecdysozoa</taxon>
        <taxon>Arthropoda</taxon>
        <taxon>Chelicerata</taxon>
        <taxon>Arachnida</taxon>
        <taxon>Acari</taxon>
        <taxon>Parasitiformes</taxon>
        <taxon>Ixodida</taxon>
        <taxon>Ixodoidea</taxon>
        <taxon>Ixodidae</taxon>
        <taxon>Ixodinae</taxon>
        <taxon>Ixodes</taxon>
    </lineage>
</organism>
<evidence type="ECO:0000313" key="2">
    <source>
        <dbReference type="Proteomes" id="UP000805193"/>
    </source>
</evidence>